<dbReference type="Proteomes" id="UP000185739">
    <property type="component" value="Chromosome"/>
</dbReference>
<reference evidence="1 2" key="1">
    <citation type="submission" date="2016-12" db="EMBL/GenBank/DDBJ databases">
        <title>Complete genome sequence of Thauera chlorobenzoica, a Betaproteobacterium degrading haloaromatics anaerobically to CO2 and halides.</title>
        <authorList>
            <person name="Goris T."/>
            <person name="Mergelsberg M."/>
            <person name="Boll M."/>
        </authorList>
    </citation>
    <scope>NUCLEOTIDE SEQUENCE [LARGE SCALE GENOMIC DNA]</scope>
    <source>
        <strain evidence="1 2">3CB1</strain>
    </source>
</reference>
<accession>A0A1H5RV85</accession>
<dbReference type="KEGG" id="tcl:Tchl_2282"/>
<dbReference type="RefSeq" id="WP_075148532.1">
    <property type="nucleotide sequence ID" value="NZ_CP018839.1"/>
</dbReference>
<organism evidence="1 2">
    <name type="scientific">Thauera chlorobenzoica</name>
    <dbReference type="NCBI Taxonomy" id="96773"/>
    <lineage>
        <taxon>Bacteria</taxon>
        <taxon>Pseudomonadati</taxon>
        <taxon>Pseudomonadota</taxon>
        <taxon>Betaproteobacteria</taxon>
        <taxon>Rhodocyclales</taxon>
        <taxon>Zoogloeaceae</taxon>
        <taxon>Thauera</taxon>
    </lineage>
</organism>
<evidence type="ECO:0000313" key="2">
    <source>
        <dbReference type="Proteomes" id="UP000185739"/>
    </source>
</evidence>
<dbReference type="OrthoDB" id="8556356at2"/>
<name>A0A1H5RV85_9RHOO</name>
<dbReference type="STRING" id="96773.Tchl_2282"/>
<dbReference type="EMBL" id="CP018839">
    <property type="protein sequence ID" value="APR05122.1"/>
    <property type="molecule type" value="Genomic_DNA"/>
</dbReference>
<dbReference type="AlphaFoldDB" id="A0A1H5RV85"/>
<sequence length="552" mass="59489">MIRDPITPTLFQRRIYGTVGLAALVGLYLLVGLTVHDPWRGSDARYFGPVLELLRGESWLFPQLAGEPLTDYPPLYFWTAASFAWLASAVLPVHGGARLASAFFVALAIYFVARTAEALHGRPARTPAALLALGALGLVLHAHETQPLLAVFAMLALTLQGLAEVPQRPIGGALKAGLGSALAFLAGGLGGLLITAPLLPLALLLGTDCRTPRASGALLLGLCLALTLAAIWPLTLHLHDPALFLRWLGAEWSRLAGPQLALDDTPRLLELLAWFLWPLWPIALWALWRERRRLAALPALLPLQSAVLVLGWLVLSGDLSQAGMLLMVPAAALLAAGGVPTLRRGAANAFDWFALMSLALFGVLVWLAWTAQALGWPPGLARHVARNAPDFVLPGGPFQLLTGGAISLLWIVLVWRLPRSLSRAPANWAIGLTMLWCLAVVLLMPWFDHGRSYRAVAGSLAIAVAGERSEHPGACIATTGLPDALRSSLDYFAGLRTQRVEGGATPCTLLLVHAEGRDELRALAPEWKPVWEFRRGAGKRQESFRLLRRTPP</sequence>
<protein>
    <submittedName>
        <fullName evidence="1">Uncharacterized protein</fullName>
    </submittedName>
</protein>
<gene>
    <name evidence="1" type="ORF">Tchl_2282</name>
</gene>
<evidence type="ECO:0000313" key="1">
    <source>
        <dbReference type="EMBL" id="APR05122.1"/>
    </source>
</evidence>
<keyword evidence="2" id="KW-1185">Reference proteome</keyword>
<proteinExistence type="predicted"/>